<keyword evidence="2" id="KW-0560">Oxidoreductase</keyword>
<dbReference type="InterPro" id="IPR002227">
    <property type="entry name" value="Tyrosinase_Cu-bd"/>
</dbReference>
<proteinExistence type="predicted"/>
<dbReference type="SUPFAM" id="SSF51126">
    <property type="entry name" value="Pectin lyase-like"/>
    <property type="match status" value="2"/>
</dbReference>
<name>G0SBB1_CHATD</name>
<keyword evidence="1" id="KW-0479">Metal-binding</keyword>
<feature type="domain" description="Tyrosinase copper-binding" evidence="4">
    <location>
        <begin position="918"/>
        <end position="935"/>
    </location>
</feature>
<evidence type="ECO:0000313" key="7">
    <source>
        <dbReference type="Proteomes" id="UP000008066"/>
    </source>
</evidence>
<dbReference type="AlphaFoldDB" id="G0SBB1"/>
<dbReference type="GO" id="GO:0016491">
    <property type="term" value="F:oxidoreductase activity"/>
    <property type="evidence" value="ECO:0007669"/>
    <property type="project" value="UniProtKB-KW"/>
</dbReference>
<accession>G0SBB1</accession>
<evidence type="ECO:0000313" key="6">
    <source>
        <dbReference type="EMBL" id="EGS19491.1"/>
    </source>
</evidence>
<keyword evidence="3" id="KW-0732">Signal</keyword>
<organism evidence="7">
    <name type="scientific">Chaetomium thermophilum (strain DSM 1495 / CBS 144.50 / IMI 039719)</name>
    <name type="common">Thermochaetoides thermophila</name>
    <dbReference type="NCBI Taxonomy" id="759272"/>
    <lineage>
        <taxon>Eukaryota</taxon>
        <taxon>Fungi</taxon>
        <taxon>Dikarya</taxon>
        <taxon>Ascomycota</taxon>
        <taxon>Pezizomycotina</taxon>
        <taxon>Sordariomycetes</taxon>
        <taxon>Sordariomycetidae</taxon>
        <taxon>Sordariales</taxon>
        <taxon>Chaetomiaceae</taxon>
        <taxon>Thermochaetoides</taxon>
    </lineage>
</organism>
<keyword evidence="7" id="KW-1185">Reference proteome</keyword>
<dbReference type="InterPro" id="IPR008922">
    <property type="entry name" value="Di-copper_centre_dom_sf"/>
</dbReference>
<evidence type="ECO:0000259" key="5">
    <source>
        <dbReference type="PROSITE" id="PS00498"/>
    </source>
</evidence>
<protein>
    <submittedName>
        <fullName evidence="6">Glucan 1,3-beta-glucosidase-like protein</fullName>
    </submittedName>
</protein>
<dbReference type="OMA" id="AYIENFW"/>
<dbReference type="Pfam" id="PF00264">
    <property type="entry name" value="Tyrosinase"/>
    <property type="match status" value="1"/>
</dbReference>
<dbReference type="PANTHER" id="PTHR11474">
    <property type="entry name" value="TYROSINASE FAMILY MEMBER"/>
    <property type="match status" value="1"/>
</dbReference>
<dbReference type="GO" id="GO:0046872">
    <property type="term" value="F:metal ion binding"/>
    <property type="evidence" value="ECO:0007669"/>
    <property type="project" value="UniProtKB-KW"/>
</dbReference>
<dbReference type="Gene3D" id="2.160.20.10">
    <property type="entry name" value="Single-stranded right-handed beta-helix, Pectin lyase-like"/>
    <property type="match status" value="2"/>
</dbReference>
<dbReference type="CDD" id="cd23668">
    <property type="entry name" value="GH55_beta13glucanase-like"/>
    <property type="match status" value="1"/>
</dbReference>
<dbReference type="Gene3D" id="1.10.1280.10">
    <property type="entry name" value="Di-copper center containing domain from catechol oxidase"/>
    <property type="match status" value="1"/>
</dbReference>
<dbReference type="InterPro" id="IPR011050">
    <property type="entry name" value="Pectin_lyase_fold/virulence"/>
</dbReference>
<dbReference type="GeneID" id="18258997"/>
<dbReference type="SUPFAM" id="SSF48056">
    <property type="entry name" value="Di-copper centre-containing domain"/>
    <property type="match status" value="1"/>
</dbReference>
<dbReference type="EMBL" id="GL988044">
    <property type="protein sequence ID" value="EGS19491.1"/>
    <property type="molecule type" value="Genomic_DNA"/>
</dbReference>
<dbReference type="FunFam" id="2.160.20.10:FF:000049">
    <property type="entry name" value="Putative exo-beta-1,3-glucanase"/>
    <property type="match status" value="1"/>
</dbReference>
<gene>
    <name evidence="6" type="ORF">CTHT_0049590</name>
</gene>
<dbReference type="HOGENOM" id="CLU_277709_0_0_1"/>
<dbReference type="OrthoDB" id="1046782at2759"/>
<evidence type="ECO:0000256" key="1">
    <source>
        <dbReference type="ARBA" id="ARBA00022723"/>
    </source>
</evidence>
<sequence length="1141" mass="126289">MTLLILTSSALLVAVSCSASPRSSFDGEDVSFDFLEHRGNQSLKDPTQTNFWYSNLNHHTPGIRGYAPYVDDPDSYPVYIEVDPGDGDGIQNAIDCADGKEKRNGMWFASQPRVVYIPPGEYIIKKTIKMNTATVLMGDATNPPVLKLSPDWEGDKTLLDGMDPTTDNRGELSFAVGVKNIILDTTPRPFDEEFLALYWGVAQAAQLQNVKIRMPPATGSTGHVGIRMGRGSTLTVADVNISGGSTGVWVSGHQQALFKSISISNSTRGFHISAGFTFTLLSPTFTNVDICVLQSGGYPWLALVDATAINSGVVLKVQTYPNYMIENLVLQQSRLPRPNVAEGPGDSTLSFPENGRIQRYSYANTVHRTPVYGPNLDVGFFRPKALTVDGGKYPVRSAPTYSWLKNTSFLNIKDPSQTGGLKIYGDGVHDDASALNKILRLAAVQGKVAYFPFGAYLVRSTVYIPSGSRIIGEAWPAIVGAGAFFKNENNPKPVVQVGWPGEVGSVEIQDMRFTIAEVLPGAIIARFELAGRRPADVAMWNSMITVGGTRGASSLTDTCIDPSSPCKAVFMDLHLTPTSSVYLENVWNWVADHIAEDFPGGSNFAGGRGMLVESRRGTWLIGIGSEQWWLYQLTLKKAENVMLGLLQSETNYDQGANNPIPPPSPWTPHRALGDPSFSWCSQEDKRCRMGPATFFTAGGKDIFIYAAASWVFFSGPGYQGRETYAGLRLAGGEEIITEEGFTGAWGGIVVLPDQSLLTLSKPSLPFTPCTAPVPHARIYAPAEPSQTAGLANAWHESADFREPLLPRRAQRMFKAVLFFATLAFAGAYPPDVVDILQQKSIPKLKEWLRKHPQGNCTYETAARRKEWSDLTLEERQDYIRAVYCLMEQPSLTQFEAPGAQHRFDDYVVIHLQQTHRNHGSTFFLPWHRYYVWHYEYSLRTLCGYKGYQPYWNWDRYADDPANSPLFDGSEGSMGSDGSYEDHPILRFPDTPAPYDVVPNGNGGGCVMKGPFSNMTVHIGPLAPTFNVKPNPRPDGLGYNPRCLRRDINKHSAAVTKANYTYDLITSNHDIYWFQTVLEGQFPLGKWGVHAGGHYTVNGDPAGDFYVSPGDPVFWLHHAMVDRVWWIWQMQNLERRLQEFMT</sequence>
<dbReference type="PANTHER" id="PTHR11474:SF125">
    <property type="entry name" value="N-ACETYL-6-HYDROXYTRYPTOPHAN OXIDASE IVOB-RELATED"/>
    <property type="match status" value="1"/>
</dbReference>
<evidence type="ECO:0000256" key="2">
    <source>
        <dbReference type="ARBA" id="ARBA00023002"/>
    </source>
</evidence>
<dbReference type="Proteomes" id="UP000008066">
    <property type="component" value="Unassembled WGS sequence"/>
</dbReference>
<dbReference type="RefSeq" id="XP_006695313.1">
    <property type="nucleotide sequence ID" value="XM_006695250.1"/>
</dbReference>
<reference evidence="6 7" key="1">
    <citation type="journal article" date="2011" name="Cell">
        <title>Insight into structure and assembly of the nuclear pore complex by utilizing the genome of a eukaryotic thermophile.</title>
        <authorList>
            <person name="Amlacher S."/>
            <person name="Sarges P."/>
            <person name="Flemming D."/>
            <person name="van Noort V."/>
            <person name="Kunze R."/>
            <person name="Devos D.P."/>
            <person name="Arumugam M."/>
            <person name="Bork P."/>
            <person name="Hurt E."/>
        </authorList>
    </citation>
    <scope>NUCLEOTIDE SEQUENCE [LARGE SCALE GENOMIC DNA]</scope>
    <source>
        <strain evidence="7">DSM 1495 / CBS 144.50 / IMI 039719</strain>
    </source>
</reference>
<feature type="signal peptide" evidence="3">
    <location>
        <begin position="1"/>
        <end position="18"/>
    </location>
</feature>
<dbReference type="InterPro" id="IPR012334">
    <property type="entry name" value="Pectin_lyas_fold"/>
</dbReference>
<evidence type="ECO:0000256" key="3">
    <source>
        <dbReference type="SAM" id="SignalP"/>
    </source>
</evidence>
<dbReference type="Pfam" id="PF12708">
    <property type="entry name" value="Pect-lyase_RHGA_epim"/>
    <property type="match status" value="2"/>
</dbReference>
<dbReference type="eggNOG" id="ENOG502SH8Z">
    <property type="taxonomic scope" value="Eukaryota"/>
</dbReference>
<dbReference type="KEGG" id="cthr:CTHT_0049590"/>
<dbReference type="PROSITE" id="PS00497">
    <property type="entry name" value="TYROSINASE_1"/>
    <property type="match status" value="1"/>
</dbReference>
<dbReference type="PRINTS" id="PR00092">
    <property type="entry name" value="TYROSINASE"/>
</dbReference>
<dbReference type="InterPro" id="IPR024535">
    <property type="entry name" value="RHGA/B-epi-like_pectate_lyase"/>
</dbReference>
<evidence type="ECO:0000259" key="4">
    <source>
        <dbReference type="PROSITE" id="PS00497"/>
    </source>
</evidence>
<feature type="domain" description="Tyrosinase copper-binding" evidence="5">
    <location>
        <begin position="1110"/>
        <end position="1121"/>
    </location>
</feature>
<dbReference type="InterPro" id="IPR050316">
    <property type="entry name" value="Tyrosinase/Hemocyanin"/>
</dbReference>
<feature type="chain" id="PRO_5003409433" evidence="3">
    <location>
        <begin position="19"/>
        <end position="1141"/>
    </location>
</feature>
<dbReference type="PROSITE" id="PS00498">
    <property type="entry name" value="TYROSINASE_2"/>
    <property type="match status" value="1"/>
</dbReference>